<protein>
    <submittedName>
        <fullName evidence="3">Uncharacterized protein</fullName>
    </submittedName>
</protein>
<evidence type="ECO:0000313" key="4">
    <source>
        <dbReference type="Proteomes" id="UP001149090"/>
    </source>
</evidence>
<accession>A0A9Q0LIW9</accession>
<organism evidence="3 4">
    <name type="scientific">Anaeramoeba ignava</name>
    <name type="common">Anaerobic marine amoeba</name>
    <dbReference type="NCBI Taxonomy" id="1746090"/>
    <lineage>
        <taxon>Eukaryota</taxon>
        <taxon>Metamonada</taxon>
        <taxon>Anaeramoebidae</taxon>
        <taxon>Anaeramoeba</taxon>
    </lineage>
</organism>
<feature type="coiled-coil region" evidence="1">
    <location>
        <begin position="85"/>
        <end position="140"/>
    </location>
</feature>
<evidence type="ECO:0000256" key="1">
    <source>
        <dbReference type="SAM" id="Coils"/>
    </source>
</evidence>
<sequence>MVNEIIGNQNISTLVIRLIYQGFSSKLFIPSFTFVNKIVFLLEKINRYFFLNFIFTNKKIYFSFFSFSMNSYFTQLFFSENEILSKIHQNKIQNKETEAIQLENNFSKLENKFNFFSEGYKSLRQQILDYMEEFEKLNQNLHGIDGSIILKRLIKKLNFFIDSFITAIPKLFPLDEKNSIYANCQPKNSFVIKQSQLGDNLESLSNFSAQNHESKTDTINQKILELIQNLSNFLKEGRKNSTFFHIEQNDSFKKLQERQNPLKEKILNFRDRASHLILQFQEFTDDKPDEEVTLEINQLRQLATMRISTFRSESVLDNLQQKMEKFKTFPQVDTLIEKLDSLSTSLQKILQSIEFSSKNVFNTVSKGNSSISFEFALFTQCFDFLNSSITNFDSHSSIKNDFLIQLLLGFLKFLDLILDLLLEISSISFNTSFHQNQAQSKTNQIHSKDIEEKNSKKEKTSENDPNQTVDFFLNQISQLSLNFNETKQSEQKNCFVKIGVLNAGRLESNKINQILSHLVKNYEIDILMIQNLDSNSVVQIRNFDTFGNSELSHQQINIKEIDLNPQSRKKDLSFFISSSLMNHFKLIDLSEYIQRGYFPRQIKNDQFRYHFGVIEIGDLIVINFLSTCYSQTKLLINFCAVLEKLFPQKQIVIGGSFHSSIKNISSLFSTKSPKSHFRPIPNLIKKSHFIDSFPFFQYFLTNYSNHLSFSRSPFVFGDEADFSNLHVSSLKILNSSLLLNVFQFGIHSN</sequence>
<feature type="region of interest" description="Disordered" evidence="2">
    <location>
        <begin position="440"/>
        <end position="466"/>
    </location>
</feature>
<keyword evidence="1" id="KW-0175">Coiled coil</keyword>
<name>A0A9Q0LIW9_ANAIG</name>
<dbReference type="Proteomes" id="UP001149090">
    <property type="component" value="Unassembled WGS sequence"/>
</dbReference>
<evidence type="ECO:0000313" key="3">
    <source>
        <dbReference type="EMBL" id="KAJ5073638.1"/>
    </source>
</evidence>
<dbReference type="EMBL" id="JAPDFW010000073">
    <property type="protein sequence ID" value="KAJ5073638.1"/>
    <property type="molecule type" value="Genomic_DNA"/>
</dbReference>
<proteinExistence type="predicted"/>
<dbReference type="AlphaFoldDB" id="A0A9Q0LIW9"/>
<gene>
    <name evidence="3" type="ORF">M0811_08475</name>
</gene>
<feature type="compositionally biased region" description="Basic and acidic residues" evidence="2">
    <location>
        <begin position="446"/>
        <end position="462"/>
    </location>
</feature>
<evidence type="ECO:0000256" key="2">
    <source>
        <dbReference type="SAM" id="MobiDB-lite"/>
    </source>
</evidence>
<reference evidence="3" key="1">
    <citation type="submission" date="2022-10" db="EMBL/GenBank/DDBJ databases">
        <title>Novel sulphate-reducing endosymbionts in the free-living metamonad Anaeramoeba.</title>
        <authorList>
            <person name="Jerlstrom-Hultqvist J."/>
            <person name="Cepicka I."/>
            <person name="Gallot-Lavallee L."/>
            <person name="Salas-Leiva D."/>
            <person name="Curtis B.A."/>
            <person name="Zahonova K."/>
            <person name="Pipaliya S."/>
            <person name="Dacks J."/>
            <person name="Roger A.J."/>
        </authorList>
    </citation>
    <scope>NUCLEOTIDE SEQUENCE</scope>
    <source>
        <strain evidence="3">BMAN</strain>
    </source>
</reference>
<comment type="caution">
    <text evidence="3">The sequence shown here is derived from an EMBL/GenBank/DDBJ whole genome shotgun (WGS) entry which is preliminary data.</text>
</comment>
<keyword evidence="4" id="KW-1185">Reference proteome</keyword>